<dbReference type="AlphaFoldDB" id="A0A8S0PAF8"/>
<dbReference type="PANTHER" id="PTHR23155">
    <property type="entry name" value="DISEASE RESISTANCE PROTEIN RP"/>
    <property type="match status" value="1"/>
</dbReference>
<dbReference type="GO" id="GO:0043531">
    <property type="term" value="F:ADP binding"/>
    <property type="evidence" value="ECO:0007669"/>
    <property type="project" value="InterPro"/>
</dbReference>
<evidence type="ECO:0000259" key="6">
    <source>
        <dbReference type="Pfam" id="PF23559"/>
    </source>
</evidence>
<evidence type="ECO:0000256" key="4">
    <source>
        <dbReference type="ARBA" id="ARBA00022840"/>
    </source>
</evidence>
<keyword evidence="4" id="KW-0067">ATP-binding</keyword>
<gene>
    <name evidence="7" type="ORF">OLEA9_A041916</name>
</gene>
<dbReference type="OrthoDB" id="1750347at2759"/>
<dbReference type="Pfam" id="PF00931">
    <property type="entry name" value="NB-ARC"/>
    <property type="match status" value="1"/>
</dbReference>
<evidence type="ECO:0000313" key="8">
    <source>
        <dbReference type="Proteomes" id="UP000594638"/>
    </source>
</evidence>
<dbReference type="Gene3D" id="1.10.8.430">
    <property type="entry name" value="Helical domain of apoptotic protease-activating factors"/>
    <property type="match status" value="1"/>
</dbReference>
<evidence type="ECO:0000256" key="1">
    <source>
        <dbReference type="ARBA" id="ARBA00022614"/>
    </source>
</evidence>
<keyword evidence="2" id="KW-0547">Nucleotide-binding</keyword>
<dbReference type="InterPro" id="IPR042197">
    <property type="entry name" value="Apaf_helical"/>
</dbReference>
<dbReference type="InterPro" id="IPR027417">
    <property type="entry name" value="P-loop_NTPase"/>
</dbReference>
<dbReference type="SUPFAM" id="SSF52540">
    <property type="entry name" value="P-loop containing nucleoside triphosphate hydrolases"/>
    <property type="match status" value="1"/>
</dbReference>
<dbReference type="InterPro" id="IPR058922">
    <property type="entry name" value="WHD_DRP"/>
</dbReference>
<dbReference type="GO" id="GO:0098542">
    <property type="term" value="P:defense response to other organism"/>
    <property type="evidence" value="ECO:0007669"/>
    <property type="project" value="TreeGrafter"/>
</dbReference>
<evidence type="ECO:0000313" key="7">
    <source>
        <dbReference type="EMBL" id="CAA2934770.1"/>
    </source>
</evidence>
<dbReference type="Pfam" id="PF23559">
    <property type="entry name" value="WHD_DRP"/>
    <property type="match status" value="1"/>
</dbReference>
<organism evidence="7 8">
    <name type="scientific">Olea europaea subsp. europaea</name>
    <dbReference type="NCBI Taxonomy" id="158383"/>
    <lineage>
        <taxon>Eukaryota</taxon>
        <taxon>Viridiplantae</taxon>
        <taxon>Streptophyta</taxon>
        <taxon>Embryophyta</taxon>
        <taxon>Tracheophyta</taxon>
        <taxon>Spermatophyta</taxon>
        <taxon>Magnoliopsida</taxon>
        <taxon>eudicotyledons</taxon>
        <taxon>Gunneridae</taxon>
        <taxon>Pentapetalae</taxon>
        <taxon>asterids</taxon>
        <taxon>lamiids</taxon>
        <taxon>Lamiales</taxon>
        <taxon>Oleaceae</taxon>
        <taxon>Oleeae</taxon>
        <taxon>Olea</taxon>
    </lineage>
</organism>
<evidence type="ECO:0000256" key="2">
    <source>
        <dbReference type="ARBA" id="ARBA00022741"/>
    </source>
</evidence>
<reference evidence="7 8" key="1">
    <citation type="submission" date="2019-12" db="EMBL/GenBank/DDBJ databases">
        <authorList>
            <person name="Alioto T."/>
            <person name="Alioto T."/>
            <person name="Gomez Garrido J."/>
        </authorList>
    </citation>
    <scope>NUCLEOTIDE SEQUENCE [LARGE SCALE GENOMIC DNA]</scope>
</reference>
<sequence>MKVKSISERTKYSLLRMEEVTASSPSLQAWHGPRLASLHLDEADVVGIYNQKSAFTKWLVEGGKQLTAIFAKGIGGFGKTTLVKKVYDSTPIRKCFDSHVWITVSKSFTVVELLRVAQKEILDSSKKPVPEEIKIMSDFQLVQICNHYQLMRHGLYFVRKHSEGHVGVCPQLEKNSRSILKKHGGLPLAIVAIGTLLSRKNEAPMECKKSVRVLQQRCESDSALISVQKILLLSYNIYLIILNIVSCTQSVFLEDHLIKRVKIVQLQKAERLDEEKRGLKMEEVAVDYFNELVNRSMIHAIDR</sequence>
<evidence type="ECO:0000259" key="5">
    <source>
        <dbReference type="Pfam" id="PF00931"/>
    </source>
</evidence>
<dbReference type="PANTHER" id="PTHR23155:SF1205">
    <property type="entry name" value="DISEASE RESISTANCE PROTEIN RPM1"/>
    <property type="match status" value="1"/>
</dbReference>
<keyword evidence="8" id="KW-1185">Reference proteome</keyword>
<name>A0A8S0PAF8_OLEEU</name>
<evidence type="ECO:0000256" key="3">
    <source>
        <dbReference type="ARBA" id="ARBA00022821"/>
    </source>
</evidence>
<comment type="caution">
    <text evidence="7">The sequence shown here is derived from an EMBL/GenBank/DDBJ whole genome shotgun (WGS) entry which is preliminary data.</text>
</comment>
<feature type="domain" description="Disease resistance protein winged helix" evidence="6">
    <location>
        <begin position="251"/>
        <end position="299"/>
    </location>
</feature>
<dbReference type="Gene3D" id="3.40.50.300">
    <property type="entry name" value="P-loop containing nucleotide triphosphate hydrolases"/>
    <property type="match status" value="1"/>
</dbReference>
<dbReference type="Gramene" id="OE9A041916T1">
    <property type="protein sequence ID" value="OE9A041916C1"/>
    <property type="gene ID" value="OE9A041916"/>
</dbReference>
<dbReference type="Proteomes" id="UP000594638">
    <property type="component" value="Unassembled WGS sequence"/>
</dbReference>
<protein>
    <submittedName>
        <fullName evidence="7">NBS-LRR resistance gene ARGH35</fullName>
    </submittedName>
</protein>
<dbReference type="EMBL" id="CACTIH010000018">
    <property type="protein sequence ID" value="CAA2934770.1"/>
    <property type="molecule type" value="Genomic_DNA"/>
</dbReference>
<proteinExistence type="predicted"/>
<feature type="domain" description="NB-ARC" evidence="5">
    <location>
        <begin position="53"/>
        <end position="126"/>
    </location>
</feature>
<accession>A0A8S0PAF8</accession>
<dbReference type="InterPro" id="IPR044974">
    <property type="entry name" value="Disease_R_plants"/>
</dbReference>
<keyword evidence="1" id="KW-0433">Leucine-rich repeat</keyword>
<dbReference type="InterPro" id="IPR002182">
    <property type="entry name" value="NB-ARC"/>
</dbReference>
<keyword evidence="3" id="KW-0611">Plant defense</keyword>